<evidence type="ECO:0000313" key="2">
    <source>
        <dbReference type="EMBL" id="GBG32562.1"/>
    </source>
</evidence>
<evidence type="ECO:0000313" key="3">
    <source>
        <dbReference type="Proteomes" id="UP000241890"/>
    </source>
</evidence>
<protein>
    <submittedName>
        <fullName evidence="2">Uncharacterized protein</fullName>
    </submittedName>
</protein>
<reference evidence="2 3" key="1">
    <citation type="submission" date="2017-12" db="EMBL/GenBank/DDBJ databases">
        <title>Sequencing, de novo assembly and annotation of complete genome of a new Thraustochytrid species, strain FCC1311.</title>
        <authorList>
            <person name="Sedici K."/>
            <person name="Godart F."/>
            <person name="Aiese Cigliano R."/>
            <person name="Sanseverino W."/>
            <person name="Barakat M."/>
            <person name="Ortet P."/>
            <person name="Marechal E."/>
            <person name="Cagnac O."/>
            <person name="Amato A."/>
        </authorList>
    </citation>
    <scope>NUCLEOTIDE SEQUENCE [LARGE SCALE GENOMIC DNA]</scope>
</reference>
<proteinExistence type="predicted"/>
<gene>
    <name evidence="2" type="ORF">FCC1311_087862</name>
</gene>
<comment type="caution">
    <text evidence="2">The sequence shown here is derived from an EMBL/GenBank/DDBJ whole genome shotgun (WGS) entry which is preliminary data.</text>
</comment>
<dbReference type="Proteomes" id="UP000241890">
    <property type="component" value="Unassembled WGS sequence"/>
</dbReference>
<feature type="region of interest" description="Disordered" evidence="1">
    <location>
        <begin position="211"/>
        <end position="231"/>
    </location>
</feature>
<organism evidence="2 3">
    <name type="scientific">Hondaea fermentalgiana</name>
    <dbReference type="NCBI Taxonomy" id="2315210"/>
    <lineage>
        <taxon>Eukaryota</taxon>
        <taxon>Sar</taxon>
        <taxon>Stramenopiles</taxon>
        <taxon>Bigyra</taxon>
        <taxon>Labyrinthulomycetes</taxon>
        <taxon>Thraustochytrida</taxon>
        <taxon>Thraustochytriidae</taxon>
        <taxon>Hondaea</taxon>
    </lineage>
</organism>
<name>A0A2R5GNU3_9STRA</name>
<keyword evidence="3" id="KW-1185">Reference proteome</keyword>
<evidence type="ECO:0000256" key="1">
    <source>
        <dbReference type="SAM" id="MobiDB-lite"/>
    </source>
</evidence>
<sequence>MDGAALVASVDAAFAKHNGAFPFALSASDCAEVGAKDFTQDLRIWGERTRPVTNDIASAERLVILEKLLKKHAKVLAAEGTEKLNAQLLSASWLAQVHGEWLMRRALCLNARDDHSRSLQGTASELSRRYVRKVLDPAGAGPLAQAAAEHPTLTPESHISLKFFAAQMAGLSPEVSVAAIEDAKASASLAEAIFAHLQDQADAETKRQKAQQRNEREMEEEYDINSKPTRERAQKVEQQLKAKKLYAAKRRRGLLGLAVALALGGDLDAENPATLPADVADVLVDVVATLASLKVRRGRGLGGHALLHGGSSQEEDTMRKVDLTRAANKLEVELSESRRELLEAVAWLAHQADPSSQ</sequence>
<accession>A0A2R5GNU3</accession>
<dbReference type="EMBL" id="BEYU01000125">
    <property type="protein sequence ID" value="GBG32562.1"/>
    <property type="molecule type" value="Genomic_DNA"/>
</dbReference>
<dbReference type="AlphaFoldDB" id="A0A2R5GNU3"/>
<dbReference type="InParanoid" id="A0A2R5GNU3"/>